<accession>A0A139XD84</accession>
<protein>
    <submittedName>
        <fullName evidence="1">Uncharacterized protein</fullName>
    </submittedName>
</protein>
<dbReference type="Proteomes" id="UP000076925">
    <property type="component" value="Unassembled WGS sequence"/>
</dbReference>
<evidence type="ECO:0000313" key="2">
    <source>
        <dbReference type="Proteomes" id="UP000076925"/>
    </source>
</evidence>
<dbReference type="OrthoDB" id="488663at2"/>
<dbReference type="EMBL" id="ANNX02000020">
    <property type="protein sequence ID" value="KYC42582.1"/>
    <property type="molecule type" value="Genomic_DNA"/>
</dbReference>
<name>A0A139XD84_9CYAN</name>
<dbReference type="STRING" id="128403.WA1_18960"/>
<gene>
    <name evidence="1" type="ORF">WA1_18960</name>
</gene>
<sequence>MQATVERVVDEQAVAQQELNKYIEVQSETIAPEQPIEIDSDYDPRFGTMYRVWHSFHLLGTFYQDLDGKWIAQPCNSEFRPRLNTPDQAQLVIIASYCNLAVATAA</sequence>
<keyword evidence="2" id="KW-1185">Reference proteome</keyword>
<organism evidence="1 2">
    <name type="scientific">Scytonema hofmannii PCC 7110</name>
    <dbReference type="NCBI Taxonomy" id="128403"/>
    <lineage>
        <taxon>Bacteria</taxon>
        <taxon>Bacillati</taxon>
        <taxon>Cyanobacteriota</taxon>
        <taxon>Cyanophyceae</taxon>
        <taxon>Nostocales</taxon>
        <taxon>Scytonemataceae</taxon>
        <taxon>Scytonema</taxon>
    </lineage>
</organism>
<proteinExistence type="predicted"/>
<dbReference type="AlphaFoldDB" id="A0A139XD84"/>
<evidence type="ECO:0000313" key="1">
    <source>
        <dbReference type="EMBL" id="KYC42582.1"/>
    </source>
</evidence>
<comment type="caution">
    <text evidence="1">The sequence shown here is derived from an EMBL/GenBank/DDBJ whole genome shotgun (WGS) entry which is preliminary data.</text>
</comment>
<reference evidence="1 2" key="1">
    <citation type="journal article" date="2013" name="Genome Biol. Evol.">
        <title>Genomes of Stigonematalean cyanobacteria (subsection V) and the evolution of oxygenic photosynthesis from prokaryotes to plastids.</title>
        <authorList>
            <person name="Dagan T."/>
            <person name="Roettger M."/>
            <person name="Stucken K."/>
            <person name="Landan G."/>
            <person name="Koch R."/>
            <person name="Major P."/>
            <person name="Gould S.B."/>
            <person name="Goremykin V.V."/>
            <person name="Rippka R."/>
            <person name="Tandeau de Marsac N."/>
            <person name="Gugger M."/>
            <person name="Lockhart P.J."/>
            <person name="Allen J.F."/>
            <person name="Brune I."/>
            <person name="Maus I."/>
            <person name="Puhler A."/>
            <person name="Martin W.F."/>
        </authorList>
    </citation>
    <scope>NUCLEOTIDE SEQUENCE [LARGE SCALE GENOMIC DNA]</scope>
    <source>
        <strain evidence="1 2">PCC 7110</strain>
    </source>
</reference>